<organism evidence="2 3">
    <name type="scientific">Lineolata rhizophorae</name>
    <dbReference type="NCBI Taxonomy" id="578093"/>
    <lineage>
        <taxon>Eukaryota</taxon>
        <taxon>Fungi</taxon>
        <taxon>Dikarya</taxon>
        <taxon>Ascomycota</taxon>
        <taxon>Pezizomycotina</taxon>
        <taxon>Dothideomycetes</taxon>
        <taxon>Dothideomycetes incertae sedis</taxon>
        <taxon>Lineolatales</taxon>
        <taxon>Lineolataceae</taxon>
        <taxon>Lineolata</taxon>
    </lineage>
</organism>
<evidence type="ECO:0000313" key="3">
    <source>
        <dbReference type="Proteomes" id="UP000799766"/>
    </source>
</evidence>
<proteinExistence type="predicted"/>
<feature type="transmembrane region" description="Helical" evidence="1">
    <location>
        <begin position="43"/>
        <end position="64"/>
    </location>
</feature>
<keyword evidence="3" id="KW-1185">Reference proteome</keyword>
<sequence length="135" mass="14752">MVDICDPFISAGASRDLGMNLLVPQVHSALLDVIRNVKFPPSLLNLVRLYYFPAYVIFVVVGPTLSNTTCVSCEDTPLSVVGNIISLMTFAYAVLISGCFYVAIQQRLLQNAANESQALRSAITVRLEGSHRLFS</sequence>
<evidence type="ECO:0000256" key="1">
    <source>
        <dbReference type="SAM" id="Phobius"/>
    </source>
</evidence>
<dbReference type="Proteomes" id="UP000799766">
    <property type="component" value="Unassembled WGS sequence"/>
</dbReference>
<feature type="transmembrane region" description="Helical" evidence="1">
    <location>
        <begin position="84"/>
        <end position="104"/>
    </location>
</feature>
<keyword evidence="1" id="KW-1133">Transmembrane helix</keyword>
<protein>
    <submittedName>
        <fullName evidence="2">Uncharacterized protein</fullName>
    </submittedName>
</protein>
<gene>
    <name evidence="2" type="ORF">BDY21DRAFT_189406</name>
</gene>
<keyword evidence="1" id="KW-0812">Transmembrane</keyword>
<dbReference type="AlphaFoldDB" id="A0A6A6P7G1"/>
<dbReference type="EMBL" id="MU001675">
    <property type="protein sequence ID" value="KAF2459363.1"/>
    <property type="molecule type" value="Genomic_DNA"/>
</dbReference>
<name>A0A6A6P7G1_9PEZI</name>
<evidence type="ECO:0000313" key="2">
    <source>
        <dbReference type="EMBL" id="KAF2459363.1"/>
    </source>
</evidence>
<dbReference type="OrthoDB" id="5329749at2759"/>
<reference evidence="2" key="1">
    <citation type="journal article" date="2020" name="Stud. Mycol.">
        <title>101 Dothideomycetes genomes: a test case for predicting lifestyles and emergence of pathogens.</title>
        <authorList>
            <person name="Haridas S."/>
            <person name="Albert R."/>
            <person name="Binder M."/>
            <person name="Bloem J."/>
            <person name="Labutti K."/>
            <person name="Salamov A."/>
            <person name="Andreopoulos B."/>
            <person name="Baker S."/>
            <person name="Barry K."/>
            <person name="Bills G."/>
            <person name="Bluhm B."/>
            <person name="Cannon C."/>
            <person name="Castanera R."/>
            <person name="Culley D."/>
            <person name="Daum C."/>
            <person name="Ezra D."/>
            <person name="Gonzalez J."/>
            <person name="Henrissat B."/>
            <person name="Kuo A."/>
            <person name="Liang C."/>
            <person name="Lipzen A."/>
            <person name="Lutzoni F."/>
            <person name="Magnuson J."/>
            <person name="Mondo S."/>
            <person name="Nolan M."/>
            <person name="Ohm R."/>
            <person name="Pangilinan J."/>
            <person name="Park H.-J."/>
            <person name="Ramirez L."/>
            <person name="Alfaro M."/>
            <person name="Sun H."/>
            <person name="Tritt A."/>
            <person name="Yoshinaga Y."/>
            <person name="Zwiers L.-H."/>
            <person name="Turgeon B."/>
            <person name="Goodwin S."/>
            <person name="Spatafora J."/>
            <person name="Crous P."/>
            <person name="Grigoriev I."/>
        </authorList>
    </citation>
    <scope>NUCLEOTIDE SEQUENCE</scope>
    <source>
        <strain evidence="2">ATCC 16933</strain>
    </source>
</reference>
<accession>A0A6A6P7G1</accession>
<keyword evidence="1" id="KW-0472">Membrane</keyword>